<name>K1YDY5_9BACT</name>
<evidence type="ECO:0000313" key="1">
    <source>
        <dbReference type="EMBL" id="EKD30468.1"/>
    </source>
</evidence>
<proteinExistence type="predicted"/>
<accession>K1YDY5</accession>
<sequence>MNISTVHIEFQEKKFTSLCNLLLEGDGIAIISLFALTSHNYWPFFCDIVPLARTVPKEKFLAAYEDFKQRWFISTNFQTRIDFLISRVQEINEGDMKEEYKKILLESLEKELGDFVFWENEWLFDKKILAQFWGGKKVSELNIENGEISFLISSHKAQERTVSAVESII</sequence>
<dbReference type="EMBL" id="AMFJ01034048">
    <property type="protein sequence ID" value="EKD30468.1"/>
    <property type="molecule type" value="Genomic_DNA"/>
</dbReference>
<comment type="caution">
    <text evidence="1">The sequence shown here is derived from an EMBL/GenBank/DDBJ whole genome shotgun (WGS) entry which is preliminary data.</text>
</comment>
<reference evidence="1" key="1">
    <citation type="journal article" date="2012" name="Science">
        <title>Fermentation, hydrogen, and sulfur metabolism in multiple uncultivated bacterial phyla.</title>
        <authorList>
            <person name="Wrighton K.C."/>
            <person name="Thomas B.C."/>
            <person name="Sharon I."/>
            <person name="Miller C.S."/>
            <person name="Castelle C.J."/>
            <person name="VerBerkmoes N.C."/>
            <person name="Wilkins M.J."/>
            <person name="Hettich R.L."/>
            <person name="Lipton M.S."/>
            <person name="Williams K.H."/>
            <person name="Long P.E."/>
            <person name="Banfield J.F."/>
        </authorList>
    </citation>
    <scope>NUCLEOTIDE SEQUENCE [LARGE SCALE GENOMIC DNA]</scope>
</reference>
<gene>
    <name evidence="1" type="ORF">ACD_78C00048G0002</name>
</gene>
<dbReference type="AlphaFoldDB" id="K1YDY5"/>
<organism evidence="1">
    <name type="scientific">uncultured bacterium</name>
    <name type="common">gcode 4</name>
    <dbReference type="NCBI Taxonomy" id="1234023"/>
    <lineage>
        <taxon>Bacteria</taxon>
        <taxon>environmental samples</taxon>
    </lineage>
</organism>
<protein>
    <submittedName>
        <fullName evidence="1">Uncharacterized protein</fullName>
    </submittedName>
</protein>